<feature type="transmembrane region" description="Helical" evidence="6">
    <location>
        <begin position="276"/>
        <end position="303"/>
    </location>
</feature>
<feature type="transmembrane region" description="Helical" evidence="6">
    <location>
        <begin position="411"/>
        <end position="428"/>
    </location>
</feature>
<feature type="transmembrane region" description="Helical" evidence="6">
    <location>
        <begin position="375"/>
        <end position="399"/>
    </location>
</feature>
<feature type="transmembrane region" description="Helical" evidence="6">
    <location>
        <begin position="456"/>
        <end position="476"/>
    </location>
</feature>
<dbReference type="PRINTS" id="PR00171">
    <property type="entry name" value="SUGRTRNSPORT"/>
</dbReference>
<gene>
    <name evidence="8" type="ORF">RUM44_012322</name>
</gene>
<evidence type="ECO:0000313" key="9">
    <source>
        <dbReference type="Proteomes" id="UP001359485"/>
    </source>
</evidence>
<dbReference type="InterPro" id="IPR050549">
    <property type="entry name" value="MFS_Trehalose_Transporter"/>
</dbReference>
<keyword evidence="2" id="KW-1003">Cell membrane</keyword>
<protein>
    <recommendedName>
        <fullName evidence="7">Major facilitator superfamily (MFS) profile domain-containing protein</fullName>
    </recommendedName>
</protein>
<evidence type="ECO:0000256" key="4">
    <source>
        <dbReference type="ARBA" id="ARBA00022989"/>
    </source>
</evidence>
<feature type="transmembrane region" description="Helical" evidence="6">
    <location>
        <begin position="177"/>
        <end position="198"/>
    </location>
</feature>
<evidence type="ECO:0000256" key="2">
    <source>
        <dbReference type="ARBA" id="ARBA00022475"/>
    </source>
</evidence>
<dbReference type="Proteomes" id="UP001359485">
    <property type="component" value="Unassembled WGS sequence"/>
</dbReference>
<dbReference type="InterPro" id="IPR005829">
    <property type="entry name" value="Sugar_transporter_CS"/>
</dbReference>
<dbReference type="PANTHER" id="PTHR48021">
    <property type="match status" value="1"/>
</dbReference>
<sequence>MTVVLEVEGENDGKVTLKGLWTQYAVTFVVNLGAFSIGTLLGWTSQAVPNLKSESSVIKLTDNELSWIAGFMPLGAAFSGVPVLVVMKHLGRKLTLLSVVPFYVLGFCLLAWANNVDMFYAGRFITGMSGGAFSIISPLYTAEIGEKRIRGSLGTYYEFMLAVGVEFSYIVGGYVSVFWLCLTSGAIPVVFACIFVFMPETPYHLVSQGEKAREASNGAHGGDSDGKTEEAVKSLKFLRGTNKVDGELEEIRKFVNESKTKNFSWRVLKSRAAIKSVLIGFWLMVFQQFGGANAVVFNATTIFQEAGSTLEPSKATMVVGFMQFGGNFLSMLLIDRLGRRILLLLSGTVMGTCTLLLGFYFHWLSNNENVDKVKWLPLLCLCLFMIMFSIGWGPVAWMMLGEIFDTEIKSVASSFCCATNWIATFLVTRKSGCKNTCSKLIDAYFGDLIVAFGQDWTFWLFTVVSALGVAFVYFLVPETKGKTLEEIQRDLTGIENKGFDVDS</sequence>
<feature type="transmembrane region" description="Helical" evidence="6">
    <location>
        <begin position="153"/>
        <end position="171"/>
    </location>
</feature>
<feature type="transmembrane region" description="Helical" evidence="6">
    <location>
        <begin position="94"/>
        <end position="113"/>
    </location>
</feature>
<dbReference type="InterPro" id="IPR044775">
    <property type="entry name" value="MFS_ERD6/Tret1-like"/>
</dbReference>
<comment type="caution">
    <text evidence="8">The sequence shown here is derived from an EMBL/GenBank/DDBJ whole genome shotgun (WGS) entry which is preliminary data.</text>
</comment>
<evidence type="ECO:0000256" key="6">
    <source>
        <dbReference type="SAM" id="Phobius"/>
    </source>
</evidence>
<dbReference type="InterPro" id="IPR005828">
    <property type="entry name" value="MFS_sugar_transport-like"/>
</dbReference>
<evidence type="ECO:0000256" key="1">
    <source>
        <dbReference type="ARBA" id="ARBA00004651"/>
    </source>
</evidence>
<dbReference type="CDD" id="cd17358">
    <property type="entry name" value="MFS_GLUT6_8_Class3_like"/>
    <property type="match status" value="1"/>
</dbReference>
<dbReference type="InterPro" id="IPR003663">
    <property type="entry name" value="Sugar/inositol_transpt"/>
</dbReference>
<dbReference type="PROSITE" id="PS50850">
    <property type="entry name" value="MFS"/>
    <property type="match status" value="1"/>
</dbReference>
<dbReference type="SUPFAM" id="SSF103473">
    <property type="entry name" value="MFS general substrate transporter"/>
    <property type="match status" value="1"/>
</dbReference>
<evidence type="ECO:0000256" key="5">
    <source>
        <dbReference type="ARBA" id="ARBA00023136"/>
    </source>
</evidence>
<evidence type="ECO:0000313" key="8">
    <source>
        <dbReference type="EMBL" id="KAK6640626.1"/>
    </source>
</evidence>
<dbReference type="EMBL" id="JAWJWF010000001">
    <property type="protein sequence ID" value="KAK6640626.1"/>
    <property type="molecule type" value="Genomic_DNA"/>
</dbReference>
<keyword evidence="3 6" id="KW-0812">Transmembrane</keyword>
<feature type="transmembrane region" description="Helical" evidence="6">
    <location>
        <begin position="65"/>
        <end position="87"/>
    </location>
</feature>
<feature type="transmembrane region" description="Helical" evidence="6">
    <location>
        <begin position="24"/>
        <end position="45"/>
    </location>
</feature>
<proteinExistence type="predicted"/>
<dbReference type="PANTHER" id="PTHR48021:SF1">
    <property type="entry name" value="GH07001P-RELATED"/>
    <property type="match status" value="1"/>
</dbReference>
<feature type="domain" description="Major facilitator superfamily (MFS) profile" evidence="7">
    <location>
        <begin position="26"/>
        <end position="480"/>
    </location>
</feature>
<feature type="transmembrane region" description="Helical" evidence="6">
    <location>
        <begin position="119"/>
        <end position="141"/>
    </location>
</feature>
<dbReference type="InterPro" id="IPR036259">
    <property type="entry name" value="MFS_trans_sf"/>
</dbReference>
<keyword evidence="5 6" id="KW-0472">Membrane</keyword>
<dbReference type="InterPro" id="IPR020846">
    <property type="entry name" value="MFS_dom"/>
</dbReference>
<accession>A0ABR1BER0</accession>
<comment type="subcellular location">
    <subcellularLocation>
        <location evidence="1">Cell membrane</location>
        <topology evidence="1">Multi-pass membrane protein</topology>
    </subcellularLocation>
</comment>
<keyword evidence="9" id="KW-1185">Reference proteome</keyword>
<evidence type="ECO:0000259" key="7">
    <source>
        <dbReference type="PROSITE" id="PS50850"/>
    </source>
</evidence>
<feature type="transmembrane region" description="Helical" evidence="6">
    <location>
        <begin position="315"/>
        <end position="334"/>
    </location>
</feature>
<dbReference type="Pfam" id="PF00083">
    <property type="entry name" value="Sugar_tr"/>
    <property type="match status" value="1"/>
</dbReference>
<feature type="transmembrane region" description="Helical" evidence="6">
    <location>
        <begin position="341"/>
        <end position="363"/>
    </location>
</feature>
<name>A0ABR1BER0_POLSC</name>
<keyword evidence="4 6" id="KW-1133">Transmembrane helix</keyword>
<reference evidence="8 9" key="1">
    <citation type="submission" date="2023-09" db="EMBL/GenBank/DDBJ databases">
        <title>Genomes of two closely related lineages of the louse Polyplax serrata with different host specificities.</title>
        <authorList>
            <person name="Martinu J."/>
            <person name="Tarabai H."/>
            <person name="Stefka J."/>
            <person name="Hypsa V."/>
        </authorList>
    </citation>
    <scope>NUCLEOTIDE SEQUENCE [LARGE SCALE GENOMIC DNA]</scope>
    <source>
        <strain evidence="8">98ZLc_SE</strain>
    </source>
</reference>
<dbReference type="PROSITE" id="PS00216">
    <property type="entry name" value="SUGAR_TRANSPORT_1"/>
    <property type="match status" value="1"/>
</dbReference>
<organism evidence="8 9">
    <name type="scientific">Polyplax serrata</name>
    <name type="common">Common mouse louse</name>
    <dbReference type="NCBI Taxonomy" id="468196"/>
    <lineage>
        <taxon>Eukaryota</taxon>
        <taxon>Metazoa</taxon>
        <taxon>Ecdysozoa</taxon>
        <taxon>Arthropoda</taxon>
        <taxon>Hexapoda</taxon>
        <taxon>Insecta</taxon>
        <taxon>Pterygota</taxon>
        <taxon>Neoptera</taxon>
        <taxon>Paraneoptera</taxon>
        <taxon>Psocodea</taxon>
        <taxon>Troctomorpha</taxon>
        <taxon>Phthiraptera</taxon>
        <taxon>Anoplura</taxon>
        <taxon>Polyplacidae</taxon>
        <taxon>Polyplax</taxon>
    </lineage>
</organism>
<evidence type="ECO:0000256" key="3">
    <source>
        <dbReference type="ARBA" id="ARBA00022692"/>
    </source>
</evidence>
<dbReference type="PROSITE" id="PS00217">
    <property type="entry name" value="SUGAR_TRANSPORT_2"/>
    <property type="match status" value="1"/>
</dbReference>
<dbReference type="Gene3D" id="1.20.1250.20">
    <property type="entry name" value="MFS general substrate transporter like domains"/>
    <property type="match status" value="1"/>
</dbReference>